<gene>
    <name evidence="7" type="primary">ispF</name>
    <name evidence="10" type="ORF">E6K73_13025</name>
</gene>
<comment type="function">
    <text evidence="7">Involved in the biosynthesis of isopentenyl diphosphate (IPP) and dimethylallyl diphosphate (DMAPP), two major building blocks of isoprenoid compounds. Catalyzes the conversion of 4-diphosphocytidyl-2-C-methyl-D-erythritol 2-phosphate (CDP-ME2P) to 2-C-methyl-D-erythritol 2,4-cyclodiphosphate (ME-CPP) with a corresponding release of cytidine 5-monophosphate (CMP).</text>
</comment>
<comment type="cofactor">
    <cofactor evidence="7">
        <name>a divalent metal cation</name>
        <dbReference type="ChEBI" id="CHEBI:60240"/>
    </cofactor>
    <text evidence="7">Binds 1 divalent metal cation per subunit.</text>
</comment>
<evidence type="ECO:0000256" key="7">
    <source>
        <dbReference type="HAMAP-Rule" id="MF_00107"/>
    </source>
</evidence>
<evidence type="ECO:0000259" key="9">
    <source>
        <dbReference type="Pfam" id="PF02542"/>
    </source>
</evidence>
<feature type="site" description="Transition state stabilizer" evidence="7">
    <location>
        <position position="135"/>
    </location>
</feature>
<protein>
    <recommendedName>
        <fullName evidence="3 7">2-C-methyl-D-erythritol 2,4-cyclodiphosphate synthase</fullName>
        <shortName evidence="7">MECDP-synthase</shortName>
        <shortName evidence="7">MECPP-synthase</shortName>
        <shortName evidence="7">MECPS</shortName>
        <ecNumber evidence="3 7">4.6.1.12</ecNumber>
    </recommendedName>
</protein>
<name>A0A538S8V7_UNCEI</name>
<evidence type="ECO:0000256" key="3">
    <source>
        <dbReference type="ARBA" id="ARBA00012579"/>
    </source>
</evidence>
<dbReference type="CDD" id="cd00554">
    <property type="entry name" value="MECDP_synthase"/>
    <property type="match status" value="1"/>
</dbReference>
<dbReference type="InterPro" id="IPR003526">
    <property type="entry name" value="MECDP_synthase"/>
</dbReference>
<accession>A0A538S8V7</accession>
<feature type="binding site" evidence="7">
    <location>
        <begin position="134"/>
        <end position="137"/>
    </location>
    <ligand>
        <name>4-CDP-2-C-methyl-D-erythritol 2-phosphate</name>
        <dbReference type="ChEBI" id="CHEBI:57919"/>
    </ligand>
</feature>
<keyword evidence="6 7" id="KW-0456">Lyase</keyword>
<sequence length="161" mass="16423">MATRVGIGYDIHPRAADRTLVLGGVEFPGEAGLEGHSDADVLVHAIGDALLGSLALGDLGRHFPPGDPRWKGASSLDLLRLIRAMLDGMGAQVVHVDATVIAEAPKLAPLRDAMCANIARALRVGISQVSIKATTNEGLGAVGRGEGIAAMAVATVEASSS</sequence>
<organism evidence="10 11">
    <name type="scientific">Eiseniibacteriota bacterium</name>
    <dbReference type="NCBI Taxonomy" id="2212470"/>
    <lineage>
        <taxon>Bacteria</taxon>
        <taxon>Candidatus Eiseniibacteriota</taxon>
    </lineage>
</organism>
<comment type="catalytic activity">
    <reaction evidence="1 7 8">
        <text>4-CDP-2-C-methyl-D-erythritol 2-phosphate = 2-C-methyl-D-erythritol 2,4-cyclic diphosphate + CMP</text>
        <dbReference type="Rhea" id="RHEA:23864"/>
        <dbReference type="ChEBI" id="CHEBI:57919"/>
        <dbReference type="ChEBI" id="CHEBI:58483"/>
        <dbReference type="ChEBI" id="CHEBI:60377"/>
        <dbReference type="EC" id="4.6.1.12"/>
    </reaction>
</comment>
<feature type="site" description="Transition state stabilizer" evidence="7">
    <location>
        <position position="36"/>
    </location>
</feature>
<comment type="pathway">
    <text evidence="2 7">Isoprenoid biosynthesis; isopentenyl diphosphate biosynthesis via DXP pathway; isopentenyl diphosphate from 1-deoxy-D-xylulose 5-phosphate: step 4/6.</text>
</comment>
<feature type="binding site" evidence="7">
    <location>
        <position position="144"/>
    </location>
    <ligand>
        <name>4-CDP-2-C-methyl-D-erythritol 2-phosphate</name>
        <dbReference type="ChEBI" id="CHEBI:57919"/>
    </ligand>
</feature>
<dbReference type="NCBIfam" id="TIGR00151">
    <property type="entry name" value="ispF"/>
    <property type="match status" value="1"/>
</dbReference>
<dbReference type="SUPFAM" id="SSF69765">
    <property type="entry name" value="IpsF-like"/>
    <property type="match status" value="1"/>
</dbReference>
<feature type="domain" description="2-C-methyl-D-erythritol 2,4-cyclodiphosphate synthase" evidence="9">
    <location>
        <begin position="4"/>
        <end position="156"/>
    </location>
</feature>
<feature type="binding site" evidence="7">
    <location>
        <begin position="10"/>
        <end position="12"/>
    </location>
    <ligand>
        <name>4-CDP-2-C-methyl-D-erythritol 2-phosphate</name>
        <dbReference type="ChEBI" id="CHEBI:57919"/>
    </ligand>
</feature>
<feature type="binding site" evidence="7">
    <location>
        <position position="12"/>
    </location>
    <ligand>
        <name>a divalent metal cation</name>
        <dbReference type="ChEBI" id="CHEBI:60240"/>
    </ligand>
</feature>
<evidence type="ECO:0000313" key="10">
    <source>
        <dbReference type="EMBL" id="TMQ47814.1"/>
    </source>
</evidence>
<feature type="binding site" evidence="7">
    <location>
        <position position="44"/>
    </location>
    <ligand>
        <name>a divalent metal cation</name>
        <dbReference type="ChEBI" id="CHEBI:60240"/>
    </ligand>
</feature>
<evidence type="ECO:0000313" key="11">
    <source>
        <dbReference type="Proteomes" id="UP000320184"/>
    </source>
</evidence>
<reference evidence="10 11" key="1">
    <citation type="journal article" date="2019" name="Nat. Microbiol.">
        <title>Mediterranean grassland soil C-N compound turnover is dependent on rainfall and depth, and is mediated by genomically divergent microorganisms.</title>
        <authorList>
            <person name="Diamond S."/>
            <person name="Andeer P.F."/>
            <person name="Li Z."/>
            <person name="Crits-Christoph A."/>
            <person name="Burstein D."/>
            <person name="Anantharaman K."/>
            <person name="Lane K.R."/>
            <person name="Thomas B.C."/>
            <person name="Pan C."/>
            <person name="Northen T.R."/>
            <person name="Banfield J.F."/>
        </authorList>
    </citation>
    <scope>NUCLEOTIDE SEQUENCE [LARGE SCALE GENOMIC DNA]</scope>
    <source>
        <strain evidence="10">WS_3</strain>
    </source>
</reference>
<dbReference type="EC" id="4.6.1.12" evidence="3 7"/>
<evidence type="ECO:0000256" key="5">
    <source>
        <dbReference type="ARBA" id="ARBA00023229"/>
    </source>
</evidence>
<dbReference type="InterPro" id="IPR036571">
    <property type="entry name" value="MECDP_synthase_sf"/>
</dbReference>
<dbReference type="GO" id="GO:0046872">
    <property type="term" value="F:metal ion binding"/>
    <property type="evidence" value="ECO:0007669"/>
    <property type="project" value="UniProtKB-KW"/>
</dbReference>
<evidence type="ECO:0000256" key="6">
    <source>
        <dbReference type="ARBA" id="ARBA00023239"/>
    </source>
</evidence>
<dbReference type="Proteomes" id="UP000320184">
    <property type="component" value="Unassembled WGS sequence"/>
</dbReference>
<dbReference type="InterPro" id="IPR020555">
    <property type="entry name" value="MECDP_synthase_CS"/>
</dbReference>
<feature type="binding site" evidence="7">
    <location>
        <begin position="58"/>
        <end position="60"/>
    </location>
    <ligand>
        <name>4-CDP-2-C-methyl-D-erythritol 2-phosphate</name>
        <dbReference type="ChEBI" id="CHEBI:57919"/>
    </ligand>
</feature>
<evidence type="ECO:0000256" key="4">
    <source>
        <dbReference type="ARBA" id="ARBA00022723"/>
    </source>
</evidence>
<comment type="caution">
    <text evidence="10">The sequence shown here is derived from an EMBL/GenBank/DDBJ whole genome shotgun (WGS) entry which is preliminary data.</text>
</comment>
<dbReference type="PROSITE" id="PS01350">
    <property type="entry name" value="ISPF"/>
    <property type="match status" value="1"/>
</dbReference>
<dbReference type="GO" id="GO:0016114">
    <property type="term" value="P:terpenoid biosynthetic process"/>
    <property type="evidence" value="ECO:0007669"/>
    <property type="project" value="InterPro"/>
</dbReference>
<dbReference type="GO" id="GO:0008685">
    <property type="term" value="F:2-C-methyl-D-erythritol 2,4-cyclodiphosphate synthase activity"/>
    <property type="evidence" value="ECO:0007669"/>
    <property type="project" value="UniProtKB-UniRule"/>
</dbReference>
<dbReference type="GO" id="GO:0019288">
    <property type="term" value="P:isopentenyl diphosphate biosynthetic process, methylerythritol 4-phosphate pathway"/>
    <property type="evidence" value="ECO:0007669"/>
    <property type="project" value="UniProtKB-UniRule"/>
</dbReference>
<proteinExistence type="inferred from homology"/>
<dbReference type="PANTHER" id="PTHR43181">
    <property type="entry name" value="2-C-METHYL-D-ERYTHRITOL 2,4-CYCLODIPHOSPHATE SYNTHASE, CHLOROPLASTIC"/>
    <property type="match status" value="1"/>
</dbReference>
<dbReference type="EMBL" id="VBOT01000165">
    <property type="protein sequence ID" value="TMQ47814.1"/>
    <property type="molecule type" value="Genomic_DNA"/>
</dbReference>
<evidence type="ECO:0000256" key="2">
    <source>
        <dbReference type="ARBA" id="ARBA00004709"/>
    </source>
</evidence>
<comment type="caution">
    <text evidence="7">Lacks conserved residue(s) required for the propagation of feature annotation.</text>
</comment>
<comment type="subunit">
    <text evidence="7">Homotrimer.</text>
</comment>
<dbReference type="AlphaFoldDB" id="A0A538S8V7"/>
<evidence type="ECO:0000256" key="1">
    <source>
        <dbReference type="ARBA" id="ARBA00000200"/>
    </source>
</evidence>
<dbReference type="Gene3D" id="3.30.1330.50">
    <property type="entry name" value="2-C-methyl-D-erythritol 2,4-cyclodiphosphate synthase"/>
    <property type="match status" value="1"/>
</dbReference>
<dbReference type="HAMAP" id="MF_00107">
    <property type="entry name" value="IspF"/>
    <property type="match status" value="1"/>
</dbReference>
<dbReference type="Pfam" id="PF02542">
    <property type="entry name" value="YgbB"/>
    <property type="match status" value="1"/>
</dbReference>
<dbReference type="PANTHER" id="PTHR43181:SF1">
    <property type="entry name" value="2-C-METHYL-D-ERYTHRITOL 2,4-CYCLODIPHOSPHATE SYNTHASE, CHLOROPLASTIC"/>
    <property type="match status" value="1"/>
</dbReference>
<dbReference type="UniPathway" id="UPA00056">
    <property type="reaction ID" value="UER00095"/>
</dbReference>
<comment type="similarity">
    <text evidence="7 8">Belongs to the IspF family.</text>
</comment>
<evidence type="ECO:0000256" key="8">
    <source>
        <dbReference type="RuleBase" id="RU004395"/>
    </source>
</evidence>
<keyword evidence="5 7" id="KW-0414">Isoprene biosynthesis</keyword>
<keyword evidence="4 7" id="KW-0479">Metal-binding</keyword>
<feature type="binding site" evidence="7">
    <location>
        <begin position="36"/>
        <end position="37"/>
    </location>
    <ligand>
        <name>4-CDP-2-C-methyl-D-erythritol 2-phosphate</name>
        <dbReference type="ChEBI" id="CHEBI:57919"/>
    </ligand>
</feature>
<feature type="binding site" evidence="7">
    <location>
        <position position="10"/>
    </location>
    <ligand>
        <name>a divalent metal cation</name>
        <dbReference type="ChEBI" id="CHEBI:60240"/>
    </ligand>
</feature>